<evidence type="ECO:0000259" key="2">
    <source>
        <dbReference type="Pfam" id="PF15017"/>
    </source>
</evidence>
<dbReference type="AlphaFoldDB" id="A0A8T2KIL8"/>
<dbReference type="EMBL" id="JAACNH010000001">
    <property type="protein sequence ID" value="KAG8455257.1"/>
    <property type="molecule type" value="Genomic_DNA"/>
</dbReference>
<dbReference type="OrthoDB" id="8960251at2759"/>
<dbReference type="InterPro" id="IPR033461">
    <property type="entry name" value="WRNPLPNID"/>
</dbReference>
<gene>
    <name evidence="3" type="ORF">GDO86_001453</name>
</gene>
<comment type="caution">
    <text evidence="3">The sequence shown here is derived from an EMBL/GenBank/DDBJ whole genome shotgun (WGS) entry which is preliminary data.</text>
</comment>
<feature type="compositionally biased region" description="Basic and acidic residues" evidence="1">
    <location>
        <begin position="59"/>
        <end position="69"/>
    </location>
</feature>
<reference evidence="3" key="1">
    <citation type="thesis" date="2020" institute="ProQuest LLC" country="789 East Eisenhower Parkway, Ann Arbor, MI, USA">
        <title>Comparative Genomics and Chromosome Evolution.</title>
        <authorList>
            <person name="Mudd A.B."/>
        </authorList>
    </citation>
    <scope>NUCLEOTIDE SEQUENCE</scope>
    <source>
        <strain evidence="3">Female2</strain>
        <tissue evidence="3">Blood</tissue>
    </source>
</reference>
<evidence type="ECO:0000313" key="4">
    <source>
        <dbReference type="Proteomes" id="UP000812440"/>
    </source>
</evidence>
<dbReference type="Proteomes" id="UP000812440">
    <property type="component" value="Chromosome 1"/>
</dbReference>
<proteinExistence type="predicted"/>
<protein>
    <recommendedName>
        <fullName evidence="2">Putative WW-binding domain-containing protein</fullName>
    </recommendedName>
</protein>
<feature type="region of interest" description="Disordered" evidence="1">
    <location>
        <begin position="33"/>
        <end position="82"/>
    </location>
</feature>
<accession>A0A8T2KIL8</accession>
<feature type="domain" description="Putative WW-binding" evidence="2">
    <location>
        <begin position="94"/>
        <end position="113"/>
    </location>
</feature>
<name>A0A8T2KIL8_9PIPI</name>
<organism evidence="3 4">
    <name type="scientific">Hymenochirus boettgeri</name>
    <name type="common">Congo dwarf clawed frog</name>
    <dbReference type="NCBI Taxonomy" id="247094"/>
    <lineage>
        <taxon>Eukaryota</taxon>
        <taxon>Metazoa</taxon>
        <taxon>Chordata</taxon>
        <taxon>Craniata</taxon>
        <taxon>Vertebrata</taxon>
        <taxon>Euteleostomi</taxon>
        <taxon>Amphibia</taxon>
        <taxon>Batrachia</taxon>
        <taxon>Anura</taxon>
        <taxon>Pipoidea</taxon>
        <taxon>Pipidae</taxon>
        <taxon>Pipinae</taxon>
        <taxon>Hymenochirus</taxon>
    </lineage>
</organism>
<dbReference type="Pfam" id="PF15017">
    <property type="entry name" value="WRNPLPNID"/>
    <property type="match status" value="1"/>
</dbReference>
<evidence type="ECO:0000313" key="3">
    <source>
        <dbReference type="EMBL" id="KAG8455257.1"/>
    </source>
</evidence>
<evidence type="ECO:0000256" key="1">
    <source>
        <dbReference type="SAM" id="MobiDB-lite"/>
    </source>
</evidence>
<keyword evidence="4" id="KW-1185">Reference proteome</keyword>
<sequence>MAKRRAEQQVDTVPPPCKKLAWGVSIQCGQKASYFPPRRKRTLTPDPEGPELTSPLAANKDHPREDRPAIHPPIPRKKGRSSEITFQNDEEFKEFNSFNYWRTPLPEIDLSEITTEAKEGDNQIHTKEILEDMDS</sequence>